<evidence type="ECO:0008006" key="3">
    <source>
        <dbReference type="Google" id="ProtNLM"/>
    </source>
</evidence>
<dbReference type="KEGG" id="dsw:QR90_11985"/>
<dbReference type="SUPFAM" id="SSF109854">
    <property type="entry name" value="DinB/YfiT-like putative metalloenzymes"/>
    <property type="match status" value="1"/>
</dbReference>
<gene>
    <name evidence="1" type="ORF">QR90_11985</name>
</gene>
<name>A0A0A7KHH6_9DEIO</name>
<dbReference type="InterPro" id="IPR034660">
    <property type="entry name" value="DinB/YfiT-like"/>
</dbReference>
<dbReference type="RefSeq" id="WP_039684833.1">
    <property type="nucleotide sequence ID" value="NZ_CP010028.1"/>
</dbReference>
<evidence type="ECO:0000313" key="2">
    <source>
        <dbReference type="Proteomes" id="UP000030634"/>
    </source>
</evidence>
<accession>A0A0A7KHH6</accession>
<dbReference type="HOGENOM" id="CLU_1701365_0_0_0"/>
<sequence>MSTPAVSTPELLREGLREVLYGPDGGPLAVGLFSVGEAGLLRTVHALTPAQANAPAAPGRPTPAQITVHLRQSLELAAAQLSDPYALLADDTEAWSVRITSPQAWRAELVALARAGQTLYEALYLPLSPDGLRLAFGAVAHAAYHTGALRFHLANLLAEGR</sequence>
<dbReference type="EMBL" id="CP010028">
    <property type="protein sequence ID" value="AIZ45642.1"/>
    <property type="molecule type" value="Genomic_DNA"/>
</dbReference>
<reference evidence="2" key="1">
    <citation type="submission" date="2014-11" db="EMBL/GenBank/DDBJ databases">
        <title>Hymenobacter sp. DG25B genome submission.</title>
        <authorList>
            <person name="Jung H.-Y."/>
            <person name="Kim M.K."/>
            <person name="Srinivasan S."/>
            <person name="Lim S."/>
        </authorList>
    </citation>
    <scope>NUCLEOTIDE SEQUENCE [LARGE SCALE GENOMIC DNA]</scope>
    <source>
        <strain evidence="2">DY59</strain>
    </source>
</reference>
<organism evidence="1 2">
    <name type="scientific">Deinococcus radiopugnans</name>
    <dbReference type="NCBI Taxonomy" id="57497"/>
    <lineage>
        <taxon>Bacteria</taxon>
        <taxon>Thermotogati</taxon>
        <taxon>Deinococcota</taxon>
        <taxon>Deinococci</taxon>
        <taxon>Deinococcales</taxon>
        <taxon>Deinococcaceae</taxon>
        <taxon>Deinococcus</taxon>
    </lineage>
</organism>
<proteinExistence type="predicted"/>
<dbReference type="Proteomes" id="UP000030634">
    <property type="component" value="Chromosome"/>
</dbReference>
<protein>
    <recommendedName>
        <fullName evidence="3">DinB superfamily protein</fullName>
    </recommendedName>
</protein>
<dbReference type="AlphaFoldDB" id="A0A0A7KHH6"/>
<evidence type="ECO:0000313" key="1">
    <source>
        <dbReference type="EMBL" id="AIZ45642.1"/>
    </source>
</evidence>